<evidence type="ECO:0000313" key="16">
    <source>
        <dbReference type="EMBL" id="ADY59972.1"/>
    </source>
</evidence>
<dbReference type="EC" id="3.4.21.88" evidence="12"/>
<comment type="subunit">
    <text evidence="12">Homodimer.</text>
</comment>
<name>F0SMW8_RUBBR</name>
<dbReference type="GO" id="GO:0006281">
    <property type="term" value="P:DNA repair"/>
    <property type="evidence" value="ECO:0007669"/>
    <property type="project" value="UniProtKB-UniRule"/>
</dbReference>
<evidence type="ECO:0000256" key="10">
    <source>
        <dbReference type="ARBA" id="ARBA00023204"/>
    </source>
</evidence>
<dbReference type="AlphaFoldDB" id="F0SMW8"/>
<evidence type="ECO:0000256" key="7">
    <source>
        <dbReference type="ARBA" id="ARBA00023015"/>
    </source>
</evidence>
<dbReference type="HAMAP" id="MF_00015">
    <property type="entry name" value="LexA"/>
    <property type="match status" value="1"/>
</dbReference>
<evidence type="ECO:0000256" key="1">
    <source>
        <dbReference type="ARBA" id="ARBA00007484"/>
    </source>
</evidence>
<dbReference type="GO" id="GO:0045892">
    <property type="term" value="P:negative regulation of DNA-templated transcription"/>
    <property type="evidence" value="ECO:0007669"/>
    <property type="project" value="UniProtKB-UniRule"/>
</dbReference>
<dbReference type="GO" id="GO:0006260">
    <property type="term" value="P:DNA replication"/>
    <property type="evidence" value="ECO:0007669"/>
    <property type="project" value="UniProtKB-UniRule"/>
</dbReference>
<dbReference type="Proteomes" id="UP000006860">
    <property type="component" value="Chromosome"/>
</dbReference>
<dbReference type="GO" id="GO:0006508">
    <property type="term" value="P:proteolysis"/>
    <property type="evidence" value="ECO:0007669"/>
    <property type="project" value="InterPro"/>
</dbReference>
<evidence type="ECO:0000256" key="4">
    <source>
        <dbReference type="ARBA" id="ARBA00022763"/>
    </source>
</evidence>
<dbReference type="FunFam" id="1.10.10.10:FF:000009">
    <property type="entry name" value="LexA repressor"/>
    <property type="match status" value="1"/>
</dbReference>
<protein>
    <recommendedName>
        <fullName evidence="12">LexA repressor</fullName>
        <ecNumber evidence="12">3.4.21.88</ecNumber>
    </recommendedName>
</protein>
<dbReference type="PANTHER" id="PTHR33516">
    <property type="entry name" value="LEXA REPRESSOR"/>
    <property type="match status" value="1"/>
</dbReference>
<dbReference type="KEGG" id="pbs:Plabr_2371"/>
<dbReference type="InterPro" id="IPR006200">
    <property type="entry name" value="LexA"/>
</dbReference>
<feature type="active site" description="For autocatalytic cleavage activity" evidence="12">
    <location>
        <position position="163"/>
    </location>
</feature>
<dbReference type="PRINTS" id="PR00726">
    <property type="entry name" value="LEXASERPTASE"/>
</dbReference>
<keyword evidence="17" id="KW-1185">Reference proteome</keyword>
<dbReference type="PANTHER" id="PTHR33516:SF2">
    <property type="entry name" value="LEXA REPRESSOR-RELATED"/>
    <property type="match status" value="1"/>
</dbReference>
<dbReference type="Pfam" id="PF00717">
    <property type="entry name" value="Peptidase_S24"/>
    <property type="match status" value="1"/>
</dbReference>
<dbReference type="InterPro" id="IPR050077">
    <property type="entry name" value="LexA_repressor"/>
</dbReference>
<sequence>MINKVHPPLTERQSAIYDFLKEKIMNRGYGPTVREIGNHFGIRSPNGVMCHLKALERKGLITRESHMSRAIQLTDHAQMRPTSMKLAGQIAAGSPVLAVEEEERVDFSGLFDDDNHFCLRVKGDSMIEDHIAEGDYVIVERRKSCKEGDIVVALVEGQDATLKRFFRENGRIRLEPANSTMQPIYTDHCEILGVVNGVIRQY</sequence>
<dbReference type="InterPro" id="IPR039418">
    <property type="entry name" value="LexA-like"/>
</dbReference>
<feature type="domain" description="LexA repressor DNA-binding" evidence="15">
    <location>
        <begin position="8"/>
        <end position="70"/>
    </location>
</feature>
<dbReference type="Pfam" id="PF01726">
    <property type="entry name" value="LexA_DNA_bind"/>
    <property type="match status" value="1"/>
</dbReference>
<dbReference type="MEROPS" id="S24.001"/>
<dbReference type="InterPro" id="IPR006199">
    <property type="entry name" value="LexA_DNA-bd_dom"/>
</dbReference>
<keyword evidence="6 12" id="KW-0068">Autocatalytic cleavage</keyword>
<evidence type="ECO:0000256" key="12">
    <source>
        <dbReference type="HAMAP-Rule" id="MF_00015"/>
    </source>
</evidence>
<evidence type="ECO:0000256" key="6">
    <source>
        <dbReference type="ARBA" id="ARBA00022813"/>
    </source>
</evidence>
<feature type="domain" description="Peptidase S24/S26A/S26B/S26C" evidence="14">
    <location>
        <begin position="87"/>
        <end position="195"/>
    </location>
</feature>
<dbReference type="eggNOG" id="COG1974">
    <property type="taxonomic scope" value="Bacteria"/>
</dbReference>
<feature type="site" description="Cleavage; by autolysis" evidence="12">
    <location>
        <begin position="92"/>
        <end position="93"/>
    </location>
</feature>
<dbReference type="InterPro" id="IPR036390">
    <property type="entry name" value="WH_DNA-bd_sf"/>
</dbReference>
<dbReference type="GO" id="GO:0009432">
    <property type="term" value="P:SOS response"/>
    <property type="evidence" value="ECO:0007669"/>
    <property type="project" value="UniProtKB-UniRule"/>
</dbReference>
<feature type="DNA-binding region" description="H-T-H motif" evidence="12">
    <location>
        <begin position="33"/>
        <end position="53"/>
    </location>
</feature>
<evidence type="ECO:0000259" key="14">
    <source>
        <dbReference type="Pfam" id="PF00717"/>
    </source>
</evidence>
<evidence type="ECO:0000256" key="2">
    <source>
        <dbReference type="ARBA" id="ARBA00022491"/>
    </source>
</evidence>
<dbReference type="InterPro" id="IPR036286">
    <property type="entry name" value="LexA/Signal_pep-like_sf"/>
</dbReference>
<dbReference type="InterPro" id="IPR036388">
    <property type="entry name" value="WH-like_DNA-bd_sf"/>
</dbReference>
<dbReference type="Gene3D" id="2.10.109.10">
    <property type="entry name" value="Umud Fragment, subunit A"/>
    <property type="match status" value="1"/>
</dbReference>
<evidence type="ECO:0000256" key="9">
    <source>
        <dbReference type="ARBA" id="ARBA00023163"/>
    </source>
</evidence>
<keyword evidence="8 12" id="KW-0238">DNA-binding</keyword>
<keyword evidence="10 12" id="KW-0234">DNA repair</keyword>
<dbReference type="Gene3D" id="1.10.10.10">
    <property type="entry name" value="Winged helix-like DNA-binding domain superfamily/Winged helix DNA-binding domain"/>
    <property type="match status" value="1"/>
</dbReference>
<dbReference type="CDD" id="cd06529">
    <property type="entry name" value="S24_LexA-like"/>
    <property type="match status" value="1"/>
</dbReference>
<keyword evidence="7 12" id="KW-0805">Transcription regulation</keyword>
<evidence type="ECO:0000256" key="11">
    <source>
        <dbReference type="ARBA" id="ARBA00023236"/>
    </source>
</evidence>
<dbReference type="OrthoDB" id="9802364at2"/>
<feature type="active site" description="For autocatalytic cleavage activity" evidence="12">
    <location>
        <position position="125"/>
    </location>
</feature>
<dbReference type="SUPFAM" id="SSF46785">
    <property type="entry name" value="Winged helix' DNA-binding domain"/>
    <property type="match status" value="1"/>
</dbReference>
<organism evidence="16 17">
    <name type="scientific">Rubinisphaera brasiliensis (strain ATCC 49424 / DSM 5305 / JCM 21570 / IAM 15109 / NBRC 103401 / IFAM 1448)</name>
    <name type="common">Planctomyces brasiliensis</name>
    <dbReference type="NCBI Taxonomy" id="756272"/>
    <lineage>
        <taxon>Bacteria</taxon>
        <taxon>Pseudomonadati</taxon>
        <taxon>Planctomycetota</taxon>
        <taxon>Planctomycetia</taxon>
        <taxon>Planctomycetales</taxon>
        <taxon>Planctomycetaceae</taxon>
        <taxon>Rubinisphaera</taxon>
    </lineage>
</organism>
<keyword evidence="3 12" id="KW-0235">DNA replication</keyword>
<proteinExistence type="inferred from homology"/>
<accession>F0SMW8</accession>
<dbReference type="InterPro" id="IPR006197">
    <property type="entry name" value="Peptidase_S24_LexA"/>
</dbReference>
<evidence type="ECO:0000313" key="17">
    <source>
        <dbReference type="Proteomes" id="UP000006860"/>
    </source>
</evidence>
<keyword evidence="5 12" id="KW-0378">Hydrolase</keyword>
<dbReference type="EMBL" id="CP002546">
    <property type="protein sequence ID" value="ADY59972.1"/>
    <property type="molecule type" value="Genomic_DNA"/>
</dbReference>
<keyword evidence="11 12" id="KW-0742">SOS response</keyword>
<dbReference type="GO" id="GO:0003677">
    <property type="term" value="F:DNA binding"/>
    <property type="evidence" value="ECO:0007669"/>
    <property type="project" value="UniProtKB-UniRule"/>
</dbReference>
<comment type="catalytic activity">
    <reaction evidence="12">
        <text>Hydrolysis of Ala-|-Gly bond in repressor LexA.</text>
        <dbReference type="EC" id="3.4.21.88"/>
    </reaction>
</comment>
<keyword evidence="4 12" id="KW-0227">DNA damage</keyword>
<comment type="similarity">
    <text evidence="1 12 13">Belongs to the peptidase S24 family.</text>
</comment>
<keyword evidence="2 12" id="KW-0678">Repressor</keyword>
<reference evidence="17" key="1">
    <citation type="submission" date="2011-02" db="EMBL/GenBank/DDBJ databases">
        <title>The complete genome of Planctomyces brasiliensis DSM 5305.</title>
        <authorList>
            <person name="Lucas S."/>
            <person name="Copeland A."/>
            <person name="Lapidus A."/>
            <person name="Bruce D."/>
            <person name="Goodwin L."/>
            <person name="Pitluck S."/>
            <person name="Kyrpides N."/>
            <person name="Mavromatis K."/>
            <person name="Pagani I."/>
            <person name="Ivanova N."/>
            <person name="Ovchinnikova G."/>
            <person name="Lu M."/>
            <person name="Detter J.C."/>
            <person name="Han C."/>
            <person name="Land M."/>
            <person name="Hauser L."/>
            <person name="Markowitz V."/>
            <person name="Cheng J.-F."/>
            <person name="Hugenholtz P."/>
            <person name="Woyke T."/>
            <person name="Wu D."/>
            <person name="Tindall B."/>
            <person name="Pomrenke H.G."/>
            <person name="Brambilla E."/>
            <person name="Klenk H.-P."/>
            <person name="Eisen J.A."/>
        </authorList>
    </citation>
    <scope>NUCLEOTIDE SEQUENCE [LARGE SCALE GENOMIC DNA]</scope>
    <source>
        <strain evidence="17">ATCC 49424 / DSM 5305 / JCM 21570 / NBRC 103401 / IFAM 1448</strain>
    </source>
</reference>
<evidence type="ECO:0000256" key="8">
    <source>
        <dbReference type="ARBA" id="ARBA00023125"/>
    </source>
</evidence>
<dbReference type="SUPFAM" id="SSF51306">
    <property type="entry name" value="LexA/Signal peptidase"/>
    <property type="match status" value="1"/>
</dbReference>
<dbReference type="HOGENOM" id="CLU_066192_45_1_0"/>
<gene>
    <name evidence="12" type="primary">lexA</name>
    <name evidence="16" type="ordered locus">Plabr_2371</name>
</gene>
<keyword evidence="9 12" id="KW-0804">Transcription</keyword>
<dbReference type="NCBIfam" id="TIGR00498">
    <property type="entry name" value="lexA"/>
    <property type="match status" value="1"/>
</dbReference>
<comment type="function">
    <text evidence="12">Represses a number of genes involved in the response to DNA damage (SOS response), including recA and lexA. In the presence of single-stranded DNA, RecA interacts with LexA causing an autocatalytic cleavage which disrupts the DNA-binding part of LexA, leading to derepression of the SOS regulon and eventually DNA repair.</text>
</comment>
<dbReference type="GO" id="GO:0004252">
    <property type="term" value="F:serine-type endopeptidase activity"/>
    <property type="evidence" value="ECO:0007669"/>
    <property type="project" value="UniProtKB-UniRule"/>
</dbReference>
<evidence type="ECO:0000256" key="13">
    <source>
        <dbReference type="RuleBase" id="RU003991"/>
    </source>
</evidence>
<evidence type="ECO:0000256" key="5">
    <source>
        <dbReference type="ARBA" id="ARBA00022801"/>
    </source>
</evidence>
<dbReference type="RefSeq" id="WP_013628696.1">
    <property type="nucleotide sequence ID" value="NC_015174.1"/>
</dbReference>
<dbReference type="STRING" id="756272.Plabr_2371"/>
<evidence type="ECO:0000259" key="15">
    <source>
        <dbReference type="Pfam" id="PF01726"/>
    </source>
</evidence>
<dbReference type="InterPro" id="IPR015927">
    <property type="entry name" value="Peptidase_S24_S26A/B/C"/>
</dbReference>
<evidence type="ECO:0000256" key="3">
    <source>
        <dbReference type="ARBA" id="ARBA00022705"/>
    </source>
</evidence>